<organism evidence="3">
    <name type="scientific">Melampsora larici-populina (strain 98AG31 / pathotype 3-4-7)</name>
    <name type="common">Poplar leaf rust fungus</name>
    <dbReference type="NCBI Taxonomy" id="747676"/>
    <lineage>
        <taxon>Eukaryota</taxon>
        <taxon>Fungi</taxon>
        <taxon>Dikarya</taxon>
        <taxon>Basidiomycota</taxon>
        <taxon>Pucciniomycotina</taxon>
        <taxon>Pucciniomycetes</taxon>
        <taxon>Pucciniales</taxon>
        <taxon>Melampsoraceae</taxon>
        <taxon>Melampsora</taxon>
    </lineage>
</organism>
<dbReference type="VEuPathDB" id="FungiDB:MELLADRAFT_69124"/>
<feature type="compositionally biased region" description="Polar residues" evidence="1">
    <location>
        <begin position="47"/>
        <end position="65"/>
    </location>
</feature>
<dbReference type="Proteomes" id="UP000001072">
    <property type="component" value="Unassembled WGS sequence"/>
</dbReference>
<dbReference type="HOGENOM" id="CLU_2278090_0_0_1"/>
<dbReference type="RefSeq" id="XP_007417994.1">
    <property type="nucleotide sequence ID" value="XM_007417932.1"/>
</dbReference>
<feature type="region of interest" description="Disordered" evidence="1">
    <location>
        <begin position="1"/>
        <end position="65"/>
    </location>
</feature>
<gene>
    <name evidence="2" type="ORF">MELLADRAFT_69124</name>
</gene>
<proteinExistence type="predicted"/>
<evidence type="ECO:0000313" key="2">
    <source>
        <dbReference type="EMBL" id="EGF98723.1"/>
    </source>
</evidence>
<dbReference type="KEGG" id="mlr:MELLADRAFT_69124"/>
<feature type="compositionally biased region" description="Polar residues" evidence="1">
    <location>
        <begin position="1"/>
        <end position="13"/>
    </location>
</feature>
<evidence type="ECO:0000256" key="1">
    <source>
        <dbReference type="SAM" id="MobiDB-lite"/>
    </source>
</evidence>
<accession>F4S9H1</accession>
<protein>
    <submittedName>
        <fullName evidence="2">Uncharacterized protein</fullName>
    </submittedName>
</protein>
<evidence type="ECO:0000313" key="3">
    <source>
        <dbReference type="Proteomes" id="UP000001072"/>
    </source>
</evidence>
<name>F4S9H1_MELLP</name>
<keyword evidence="3" id="KW-1185">Reference proteome</keyword>
<feature type="compositionally biased region" description="Polar residues" evidence="1">
    <location>
        <begin position="20"/>
        <end position="39"/>
    </location>
</feature>
<dbReference type="EMBL" id="GL883170">
    <property type="protein sequence ID" value="EGF98723.1"/>
    <property type="molecule type" value="Genomic_DNA"/>
</dbReference>
<reference evidence="3" key="1">
    <citation type="journal article" date="2011" name="Proc. Natl. Acad. Sci. U.S.A.">
        <title>Obligate biotrophy features unraveled by the genomic analysis of rust fungi.</title>
        <authorList>
            <person name="Duplessis S."/>
            <person name="Cuomo C.A."/>
            <person name="Lin Y.-C."/>
            <person name="Aerts A."/>
            <person name="Tisserant E."/>
            <person name="Veneault-Fourrey C."/>
            <person name="Joly D.L."/>
            <person name="Hacquard S."/>
            <person name="Amselem J."/>
            <person name="Cantarel B.L."/>
            <person name="Chiu R."/>
            <person name="Coutinho P.M."/>
            <person name="Feau N."/>
            <person name="Field M."/>
            <person name="Frey P."/>
            <person name="Gelhaye E."/>
            <person name="Goldberg J."/>
            <person name="Grabherr M.G."/>
            <person name="Kodira C.D."/>
            <person name="Kohler A."/>
            <person name="Kuees U."/>
            <person name="Lindquist E.A."/>
            <person name="Lucas S.M."/>
            <person name="Mago R."/>
            <person name="Mauceli E."/>
            <person name="Morin E."/>
            <person name="Murat C."/>
            <person name="Pangilinan J.L."/>
            <person name="Park R."/>
            <person name="Pearson M."/>
            <person name="Quesneville H."/>
            <person name="Rouhier N."/>
            <person name="Sakthikumar S."/>
            <person name="Salamov A.A."/>
            <person name="Schmutz J."/>
            <person name="Selles B."/>
            <person name="Shapiro H."/>
            <person name="Tanguay P."/>
            <person name="Tuskan G.A."/>
            <person name="Henrissat B."/>
            <person name="Van de Peer Y."/>
            <person name="Rouze P."/>
            <person name="Ellis J.G."/>
            <person name="Dodds P.N."/>
            <person name="Schein J.E."/>
            <person name="Zhong S."/>
            <person name="Hamelin R.C."/>
            <person name="Grigoriev I.V."/>
            <person name="Szabo L.J."/>
            <person name="Martin F."/>
        </authorList>
    </citation>
    <scope>NUCLEOTIDE SEQUENCE [LARGE SCALE GENOMIC DNA]</scope>
    <source>
        <strain evidence="3">98AG31 / pathotype 3-4-7</strain>
    </source>
</reference>
<dbReference type="AlphaFoldDB" id="F4S9H1"/>
<dbReference type="InParanoid" id="F4S9H1"/>
<sequence>MSSPSPSKRNTPPSKLFLANTHTGQHTALTHQAPETASRQHGRAHFNRQTLPHGQSWRTPATTHTSWERWPPLSRVFDPDGVQNREGRCLAHWGKFSRSQSA</sequence>
<dbReference type="GeneID" id="18931178"/>